<organism evidence="3 4">
    <name type="scientific">Fluctibacter halophilus</name>
    <dbReference type="NCBI Taxonomy" id="226011"/>
    <lineage>
        <taxon>Bacteria</taxon>
        <taxon>Pseudomonadati</taxon>
        <taxon>Pseudomonadota</taxon>
        <taxon>Gammaproteobacteria</taxon>
        <taxon>Alteromonadales</taxon>
        <taxon>Alteromonadaceae</taxon>
        <taxon>Fluctibacter</taxon>
    </lineage>
</organism>
<evidence type="ECO:0000256" key="2">
    <source>
        <dbReference type="SAM" id="SignalP"/>
    </source>
</evidence>
<dbReference type="PANTHER" id="PTHR30105:SF2">
    <property type="entry name" value="DIVERGENT POLYSACCHARIDE DEACETYLASE SUPERFAMILY"/>
    <property type="match status" value="1"/>
</dbReference>
<name>A0ABS8GA80_9ALTE</name>
<dbReference type="InterPro" id="IPR011330">
    <property type="entry name" value="Glyco_hydro/deAcase_b/a-brl"/>
</dbReference>
<evidence type="ECO:0000313" key="3">
    <source>
        <dbReference type="EMBL" id="MCC2617344.1"/>
    </source>
</evidence>
<gene>
    <name evidence="3" type="ORF">LJ739_13920</name>
</gene>
<protein>
    <submittedName>
        <fullName evidence="3">Divergent polysaccharide deacetylase family protein</fullName>
    </submittedName>
</protein>
<keyword evidence="2" id="KW-0732">Signal</keyword>
<proteinExistence type="predicted"/>
<keyword evidence="4" id="KW-1185">Reference proteome</keyword>
<evidence type="ECO:0000313" key="4">
    <source>
        <dbReference type="Proteomes" id="UP001520878"/>
    </source>
</evidence>
<reference evidence="3 4" key="1">
    <citation type="submission" date="2021-10" db="EMBL/GenBank/DDBJ databases">
        <title>Draft genome of Aestuariibacter halophilus JC2043.</title>
        <authorList>
            <person name="Emsley S.A."/>
            <person name="Pfannmuller K.M."/>
            <person name="Ushijima B."/>
            <person name="Saw J.H."/>
            <person name="Videau P."/>
        </authorList>
    </citation>
    <scope>NUCLEOTIDE SEQUENCE [LARGE SCALE GENOMIC DNA]</scope>
    <source>
        <strain evidence="3 4">JC2043</strain>
    </source>
</reference>
<feature type="signal peptide" evidence="2">
    <location>
        <begin position="1"/>
        <end position="20"/>
    </location>
</feature>
<sequence length="277" mass="30858">MHFRLLFVLTLLVCASTAIARQPQIALIIDDMGNSVHDRRAFKLPTHVAFAILPHTSLSTTFSQQARGQQREVILHMPMEALGHNRLGPGALTAELYPSDIEARLSAALATVPDAIGVNNHMGSKLTQLTLPMRTTMQYLREQQLFFVDSRTTRYSKAESIAHQFGLDYTKRNVFLDHSLAHKDIAAQFRRLIRISQRYGSAVGIAHPHTETLDYLLNTLPRLEVQGIELVPLSTVLQTQQLARRENDDTSMPGRNGDDSAGRYSKSSADAQAGLFE</sequence>
<dbReference type="SUPFAM" id="SSF88713">
    <property type="entry name" value="Glycoside hydrolase/deacetylase"/>
    <property type="match status" value="1"/>
</dbReference>
<dbReference type="Pfam" id="PF04748">
    <property type="entry name" value="Polysacc_deac_2"/>
    <property type="match status" value="1"/>
</dbReference>
<feature type="region of interest" description="Disordered" evidence="1">
    <location>
        <begin position="241"/>
        <end position="277"/>
    </location>
</feature>
<dbReference type="RefSeq" id="WP_229161398.1">
    <property type="nucleotide sequence ID" value="NZ_JAJEWP010000004.1"/>
</dbReference>
<dbReference type="PANTHER" id="PTHR30105">
    <property type="entry name" value="UNCHARACTERIZED YIBQ-RELATED"/>
    <property type="match status" value="1"/>
</dbReference>
<evidence type="ECO:0000256" key="1">
    <source>
        <dbReference type="SAM" id="MobiDB-lite"/>
    </source>
</evidence>
<dbReference type="CDD" id="cd10936">
    <property type="entry name" value="CE4_DAC2"/>
    <property type="match status" value="1"/>
</dbReference>
<accession>A0ABS8GA80</accession>
<dbReference type="EMBL" id="JAJEWP010000004">
    <property type="protein sequence ID" value="MCC2617344.1"/>
    <property type="molecule type" value="Genomic_DNA"/>
</dbReference>
<comment type="caution">
    <text evidence="3">The sequence shown here is derived from an EMBL/GenBank/DDBJ whole genome shotgun (WGS) entry which is preliminary data.</text>
</comment>
<dbReference type="Proteomes" id="UP001520878">
    <property type="component" value="Unassembled WGS sequence"/>
</dbReference>
<dbReference type="Gene3D" id="3.20.20.370">
    <property type="entry name" value="Glycoside hydrolase/deacetylase"/>
    <property type="match status" value="1"/>
</dbReference>
<dbReference type="InterPro" id="IPR006837">
    <property type="entry name" value="Divergent_DAC"/>
</dbReference>
<feature type="chain" id="PRO_5046269060" evidence="2">
    <location>
        <begin position="21"/>
        <end position="277"/>
    </location>
</feature>